<organism evidence="7">
    <name type="scientific">marine metagenome</name>
    <dbReference type="NCBI Taxonomy" id="408172"/>
    <lineage>
        <taxon>unclassified sequences</taxon>
        <taxon>metagenomes</taxon>
        <taxon>ecological metagenomes</taxon>
    </lineage>
</organism>
<accession>A0A382MGR9</accession>
<evidence type="ECO:0000256" key="1">
    <source>
        <dbReference type="ARBA" id="ARBA00001966"/>
    </source>
</evidence>
<dbReference type="GO" id="GO:0051539">
    <property type="term" value="F:4 iron, 4 sulfur cluster binding"/>
    <property type="evidence" value="ECO:0007669"/>
    <property type="project" value="UniProtKB-KW"/>
</dbReference>
<dbReference type="GO" id="GO:0031419">
    <property type="term" value="F:cobalamin binding"/>
    <property type="evidence" value="ECO:0007669"/>
    <property type="project" value="InterPro"/>
</dbReference>
<keyword evidence="3" id="KW-0479">Metal-binding</keyword>
<dbReference type="InterPro" id="IPR006158">
    <property type="entry name" value="Cobalamin-bd"/>
</dbReference>
<feature type="non-terminal residue" evidence="7">
    <location>
        <position position="339"/>
    </location>
</feature>
<protein>
    <recommendedName>
        <fullName evidence="6">B12-binding domain-containing protein</fullName>
    </recommendedName>
</protein>
<evidence type="ECO:0000313" key="7">
    <source>
        <dbReference type="EMBL" id="SVC47936.1"/>
    </source>
</evidence>
<dbReference type="InterPro" id="IPR007197">
    <property type="entry name" value="rSAM"/>
</dbReference>
<evidence type="ECO:0000256" key="3">
    <source>
        <dbReference type="ARBA" id="ARBA00022723"/>
    </source>
</evidence>
<sequence>MKITLIRTSELVPGSSNELTTPPVGIAYLAAYLEANKHETQVIDGVGENIQNYSRFSSPMNDSFLHGLNLSEMVGHIHEDYSGLVGISCMFSQDWPVAKQLIERVKLSFPHSLIVCGGEHISALPEFSIRDSGEIDFCVIGEGEQPLLQLVDLIEAGRHRDIVALGKIHGIAFLSGEKFIQTKPFSRKQNLDDLPLPAWNKVPIDNYLDSESGFGVNKGRSMPIVGSRGCPYGCTFCSNPSMWNQQWIERDPIKVVDEIELYTKQYQAFNFDFYDLTAIIKKDWIMRFCREIERRRLAITYQLPSGTRSEAIDNEVAQHLNRTGCCHLVYAPESGSERL</sequence>
<keyword evidence="4" id="KW-0408">Iron</keyword>
<comment type="cofactor">
    <cofactor evidence="1">
        <name>[4Fe-4S] cluster</name>
        <dbReference type="ChEBI" id="CHEBI:49883"/>
    </cofactor>
</comment>
<dbReference type="Gene3D" id="3.40.50.280">
    <property type="entry name" value="Cobalamin-binding domain"/>
    <property type="match status" value="1"/>
</dbReference>
<dbReference type="InterPro" id="IPR051198">
    <property type="entry name" value="BchE-like"/>
</dbReference>
<dbReference type="EMBL" id="UINC01093481">
    <property type="protein sequence ID" value="SVC47936.1"/>
    <property type="molecule type" value="Genomic_DNA"/>
</dbReference>
<dbReference type="SFLD" id="SFLDG01123">
    <property type="entry name" value="methyltransferase_(Class_B)"/>
    <property type="match status" value="1"/>
</dbReference>
<name>A0A382MGR9_9ZZZZ</name>
<dbReference type="PANTHER" id="PTHR43409">
    <property type="entry name" value="ANAEROBIC MAGNESIUM-PROTOPORPHYRIN IX MONOMETHYL ESTER CYCLASE-RELATED"/>
    <property type="match status" value="1"/>
</dbReference>
<dbReference type="Gene3D" id="3.80.30.20">
    <property type="entry name" value="tm_1862 like domain"/>
    <property type="match status" value="1"/>
</dbReference>
<dbReference type="SUPFAM" id="SSF102114">
    <property type="entry name" value="Radical SAM enzymes"/>
    <property type="match status" value="1"/>
</dbReference>
<dbReference type="InterPro" id="IPR034466">
    <property type="entry name" value="Methyltransferase_Class_B"/>
</dbReference>
<dbReference type="Pfam" id="PF02310">
    <property type="entry name" value="B12-binding"/>
    <property type="match status" value="1"/>
</dbReference>
<evidence type="ECO:0000256" key="5">
    <source>
        <dbReference type="ARBA" id="ARBA00023014"/>
    </source>
</evidence>
<dbReference type="AlphaFoldDB" id="A0A382MGR9"/>
<keyword evidence="2" id="KW-0949">S-adenosyl-L-methionine</keyword>
<dbReference type="SFLD" id="SFLDG01082">
    <property type="entry name" value="B12-binding_domain_containing"/>
    <property type="match status" value="1"/>
</dbReference>
<dbReference type="SFLD" id="SFLDS00029">
    <property type="entry name" value="Radical_SAM"/>
    <property type="match status" value="1"/>
</dbReference>
<gene>
    <name evidence="7" type="ORF">METZ01_LOCUS300790</name>
</gene>
<feature type="domain" description="B12-binding" evidence="6">
    <location>
        <begin position="9"/>
        <end position="161"/>
    </location>
</feature>
<evidence type="ECO:0000256" key="4">
    <source>
        <dbReference type="ARBA" id="ARBA00023004"/>
    </source>
</evidence>
<evidence type="ECO:0000259" key="6">
    <source>
        <dbReference type="PROSITE" id="PS51332"/>
    </source>
</evidence>
<dbReference type="InterPro" id="IPR058240">
    <property type="entry name" value="rSAM_sf"/>
</dbReference>
<dbReference type="CDD" id="cd02068">
    <property type="entry name" value="radical_SAM_B12_BD"/>
    <property type="match status" value="1"/>
</dbReference>
<evidence type="ECO:0000256" key="2">
    <source>
        <dbReference type="ARBA" id="ARBA00022691"/>
    </source>
</evidence>
<dbReference type="GO" id="GO:0046872">
    <property type="term" value="F:metal ion binding"/>
    <property type="evidence" value="ECO:0007669"/>
    <property type="project" value="UniProtKB-KW"/>
</dbReference>
<proteinExistence type="predicted"/>
<reference evidence="7" key="1">
    <citation type="submission" date="2018-05" db="EMBL/GenBank/DDBJ databases">
        <authorList>
            <person name="Lanie J.A."/>
            <person name="Ng W.-L."/>
            <person name="Kazmierczak K.M."/>
            <person name="Andrzejewski T.M."/>
            <person name="Davidsen T.M."/>
            <person name="Wayne K.J."/>
            <person name="Tettelin H."/>
            <person name="Glass J.I."/>
            <person name="Rusch D."/>
            <person name="Podicherti R."/>
            <person name="Tsui H.-C.T."/>
            <person name="Winkler M.E."/>
        </authorList>
    </citation>
    <scope>NUCLEOTIDE SEQUENCE</scope>
</reference>
<keyword evidence="5" id="KW-0411">Iron-sulfur</keyword>
<dbReference type="InterPro" id="IPR023404">
    <property type="entry name" value="rSAM_horseshoe"/>
</dbReference>
<dbReference type="GO" id="GO:0003824">
    <property type="term" value="F:catalytic activity"/>
    <property type="evidence" value="ECO:0007669"/>
    <property type="project" value="InterPro"/>
</dbReference>
<dbReference type="PROSITE" id="PS51332">
    <property type="entry name" value="B12_BINDING"/>
    <property type="match status" value="1"/>
</dbReference>